<sequence length="240" mass="26756">MPGVTEETKQNAEKLFYHKVDTAAAIVRDKLLAGVPLTGLDEEHWARFVLSLATRNPDDIAAAKAITAKLLKEPDQKTEAIYAKMKKEGYPETASELLTMAFPYASEIAAINSTVKNNQNRKFLDLIKSMEWKVIDVSPAKRRLLTSDRPLMMSKGLLREDGYIWLPISPTKLFTAATLQFFGAQVAMEPLSRTIRDVNSTQIGQARKYVYGCDGSEIANVRKGMSKMKPPALMRMSGKN</sequence>
<reference evidence="1 2" key="1">
    <citation type="submission" date="2014-08" db="EMBL/GenBank/DDBJ databases">
        <title>Whole genome shotgun sequence of Rhizobium rubi NBRC 13261.</title>
        <authorList>
            <person name="Katano-Makiyama Y."/>
            <person name="Hosoyama A."/>
            <person name="Hashimoto M."/>
            <person name="Hosoyama Y."/>
            <person name="Noguchi M."/>
            <person name="Tsuchikane K."/>
            <person name="Uohara A."/>
            <person name="Ohji S."/>
            <person name="Ichikawa N."/>
            <person name="Kimura A."/>
            <person name="Yamazoe A."/>
            <person name="Fujita N."/>
        </authorList>
    </citation>
    <scope>NUCLEOTIDE SEQUENCE [LARGE SCALE GENOMIC DNA]</scope>
    <source>
        <strain evidence="1 2">NBRC 13261</strain>
    </source>
</reference>
<dbReference type="InterPro" id="IPR025332">
    <property type="entry name" value="DUF4238"/>
</dbReference>
<dbReference type="Pfam" id="PF14022">
    <property type="entry name" value="DUF4238"/>
    <property type="match status" value="1"/>
</dbReference>
<dbReference type="EMBL" id="BBJU01000004">
    <property type="protein sequence ID" value="GAK69326.1"/>
    <property type="molecule type" value="Genomic_DNA"/>
</dbReference>
<gene>
    <name evidence="1" type="ORF">RRU01S_04_01480</name>
</gene>
<proteinExistence type="predicted"/>
<dbReference type="Proteomes" id="UP000028701">
    <property type="component" value="Unassembled WGS sequence"/>
</dbReference>
<dbReference type="AlphaFoldDB" id="A0A081CRN0"/>
<protein>
    <submittedName>
        <fullName evidence="1">Uncharacterized protein</fullName>
    </submittedName>
</protein>
<name>A0A081CRN0_9HYPH</name>
<dbReference type="eggNOG" id="ENOG502ZZSN">
    <property type="taxonomic scope" value="Bacteria"/>
</dbReference>
<evidence type="ECO:0000313" key="1">
    <source>
        <dbReference type="EMBL" id="GAK69326.1"/>
    </source>
</evidence>
<evidence type="ECO:0000313" key="2">
    <source>
        <dbReference type="Proteomes" id="UP000028701"/>
    </source>
</evidence>
<organism evidence="1 2">
    <name type="scientific">Agrobacterium rubi TR3 = NBRC 13261</name>
    <dbReference type="NCBI Taxonomy" id="1368415"/>
    <lineage>
        <taxon>Bacteria</taxon>
        <taxon>Pseudomonadati</taxon>
        <taxon>Pseudomonadota</taxon>
        <taxon>Alphaproteobacteria</taxon>
        <taxon>Hyphomicrobiales</taxon>
        <taxon>Rhizobiaceae</taxon>
        <taxon>Rhizobium/Agrobacterium group</taxon>
        <taxon>Agrobacterium</taxon>
    </lineage>
</organism>
<accession>A0A081CRN0</accession>
<comment type="caution">
    <text evidence="1">The sequence shown here is derived from an EMBL/GenBank/DDBJ whole genome shotgun (WGS) entry which is preliminary data.</text>
</comment>